<dbReference type="InterPro" id="IPR005162">
    <property type="entry name" value="Retrotrans_gag_dom"/>
</dbReference>
<reference evidence="3" key="1">
    <citation type="submission" date="2018-05" db="EMBL/GenBank/DDBJ databases">
        <title>Draft genome of Mucuna pruriens seed.</title>
        <authorList>
            <person name="Nnadi N.E."/>
            <person name="Vos R."/>
            <person name="Hasami M.H."/>
            <person name="Devisetty U.K."/>
            <person name="Aguiy J.C."/>
        </authorList>
    </citation>
    <scope>NUCLEOTIDE SEQUENCE [LARGE SCALE GENOMIC DNA]</scope>
    <source>
        <strain evidence="3">JCA_2017</strain>
    </source>
</reference>
<evidence type="ECO:0000313" key="3">
    <source>
        <dbReference type="EMBL" id="RDX60923.1"/>
    </source>
</evidence>
<sequence>MELKIPTFTSKLSNPSNKDDTISYKLFLDTLKGFAMQWFAGFPPRTIHTFNDLATVFVLQFAANHAKRLKVADLFNILQVKSDEPKATIGQMRDQRGKGVQEDERRWNDGEHSKDQNNARNRDRS</sequence>
<feature type="region of interest" description="Disordered" evidence="1">
    <location>
        <begin position="86"/>
        <end position="125"/>
    </location>
</feature>
<keyword evidence="4" id="KW-1185">Reference proteome</keyword>
<gene>
    <name evidence="3" type="ORF">CR513_60900</name>
</gene>
<dbReference type="Proteomes" id="UP000257109">
    <property type="component" value="Unassembled WGS sequence"/>
</dbReference>
<feature type="compositionally biased region" description="Basic and acidic residues" evidence="1">
    <location>
        <begin position="93"/>
        <end position="125"/>
    </location>
</feature>
<organism evidence="3 4">
    <name type="scientific">Mucuna pruriens</name>
    <name type="common">Velvet bean</name>
    <name type="synonym">Dolichos pruriens</name>
    <dbReference type="NCBI Taxonomy" id="157652"/>
    <lineage>
        <taxon>Eukaryota</taxon>
        <taxon>Viridiplantae</taxon>
        <taxon>Streptophyta</taxon>
        <taxon>Embryophyta</taxon>
        <taxon>Tracheophyta</taxon>
        <taxon>Spermatophyta</taxon>
        <taxon>Magnoliopsida</taxon>
        <taxon>eudicotyledons</taxon>
        <taxon>Gunneridae</taxon>
        <taxon>Pentapetalae</taxon>
        <taxon>rosids</taxon>
        <taxon>fabids</taxon>
        <taxon>Fabales</taxon>
        <taxon>Fabaceae</taxon>
        <taxon>Papilionoideae</taxon>
        <taxon>50 kb inversion clade</taxon>
        <taxon>NPAAA clade</taxon>
        <taxon>indigoferoid/millettioid clade</taxon>
        <taxon>Phaseoleae</taxon>
        <taxon>Mucuna</taxon>
    </lineage>
</organism>
<evidence type="ECO:0000256" key="1">
    <source>
        <dbReference type="SAM" id="MobiDB-lite"/>
    </source>
</evidence>
<comment type="caution">
    <text evidence="3">The sequence shown here is derived from an EMBL/GenBank/DDBJ whole genome shotgun (WGS) entry which is preliminary data.</text>
</comment>
<dbReference type="EMBL" id="QJKJ01016490">
    <property type="protein sequence ID" value="RDX60923.1"/>
    <property type="molecule type" value="Genomic_DNA"/>
</dbReference>
<name>A0A371E4J7_MUCPR</name>
<feature type="non-terminal residue" evidence="3">
    <location>
        <position position="1"/>
    </location>
</feature>
<feature type="domain" description="Retrotransposon gag" evidence="2">
    <location>
        <begin position="26"/>
        <end position="81"/>
    </location>
</feature>
<dbReference type="Pfam" id="PF03732">
    <property type="entry name" value="Retrotrans_gag"/>
    <property type="match status" value="1"/>
</dbReference>
<evidence type="ECO:0000313" key="4">
    <source>
        <dbReference type="Proteomes" id="UP000257109"/>
    </source>
</evidence>
<proteinExistence type="predicted"/>
<dbReference type="AlphaFoldDB" id="A0A371E4J7"/>
<accession>A0A371E4J7</accession>
<protein>
    <recommendedName>
        <fullName evidence="2">Retrotransposon gag domain-containing protein</fullName>
    </recommendedName>
</protein>
<evidence type="ECO:0000259" key="2">
    <source>
        <dbReference type="Pfam" id="PF03732"/>
    </source>
</evidence>